<accession>A0A1I3LYW9</accession>
<evidence type="ECO:0000313" key="3">
    <source>
        <dbReference type="Proteomes" id="UP000198919"/>
    </source>
</evidence>
<organism evidence="2 3">
    <name type="scientific">Xenorhabdus mauleonii</name>
    <dbReference type="NCBI Taxonomy" id="351675"/>
    <lineage>
        <taxon>Bacteria</taxon>
        <taxon>Pseudomonadati</taxon>
        <taxon>Pseudomonadota</taxon>
        <taxon>Gammaproteobacteria</taxon>
        <taxon>Enterobacterales</taxon>
        <taxon>Morganellaceae</taxon>
        <taxon>Xenorhabdus</taxon>
    </lineage>
</organism>
<evidence type="ECO:0000313" key="2">
    <source>
        <dbReference type="EMBL" id="SFI89912.1"/>
    </source>
</evidence>
<dbReference type="EMBL" id="NITY01000002">
    <property type="protein sequence ID" value="PHM45346.1"/>
    <property type="molecule type" value="Genomic_DNA"/>
</dbReference>
<sequence length="78" mass="8518">MPYKYALKRAIPETIRQNRLRAEHATGDAPLTTLQGNALDLRGETITGCGHFITEESHEAFTALITPFLSGGDARYAA</sequence>
<reference evidence="1 4" key="3">
    <citation type="journal article" date="2017" name="Nat. Microbiol.">
        <title>Natural product diversity associated with the nematode symbionts Photorhabdus and Xenorhabdus.</title>
        <authorList>
            <person name="Tobias N.J."/>
            <person name="Wolff H."/>
            <person name="Djahanschiri B."/>
            <person name="Grundmann F."/>
            <person name="Kronenwerth M."/>
            <person name="Shi Y.M."/>
            <person name="Simonyi S."/>
            <person name="Grun P."/>
            <person name="Shapiro-Ilan D."/>
            <person name="Pidot S.J."/>
            <person name="Stinear T.P."/>
            <person name="Ebersberger I."/>
            <person name="Bode H.B."/>
        </authorList>
    </citation>
    <scope>NUCLEOTIDE SEQUENCE [LARGE SCALE GENOMIC DNA]</scope>
    <source>
        <strain evidence="1 4">DSM 17908</strain>
    </source>
</reference>
<dbReference type="InterPro" id="IPR029058">
    <property type="entry name" value="AB_hydrolase_fold"/>
</dbReference>
<gene>
    <name evidence="2" type="ORF">SAMN05421680_104113</name>
    <name evidence="1" type="ORF">Xmau_00996</name>
</gene>
<evidence type="ECO:0000313" key="4">
    <source>
        <dbReference type="Proteomes" id="UP000224607"/>
    </source>
</evidence>
<name>A0A1I3LYW9_9GAMM</name>
<dbReference type="EMBL" id="FORG01000004">
    <property type="protein sequence ID" value="SFI89912.1"/>
    <property type="molecule type" value="Genomic_DNA"/>
</dbReference>
<proteinExistence type="predicted"/>
<reference evidence="2" key="2">
    <citation type="submission" date="2016-10" db="EMBL/GenBank/DDBJ databases">
        <authorList>
            <person name="de Groot N.N."/>
        </authorList>
    </citation>
    <scope>NUCLEOTIDE SEQUENCE [LARGE SCALE GENOMIC DNA]</scope>
    <source>
        <strain evidence="2">DSM 17908</strain>
    </source>
</reference>
<dbReference type="Proteomes" id="UP000224607">
    <property type="component" value="Unassembled WGS sequence"/>
</dbReference>
<reference evidence="3" key="1">
    <citation type="submission" date="2016-10" db="EMBL/GenBank/DDBJ databases">
        <authorList>
            <person name="Varghese N."/>
            <person name="Submissions S."/>
        </authorList>
    </citation>
    <scope>NUCLEOTIDE SEQUENCE [LARGE SCALE GENOMIC DNA]</scope>
    <source>
        <strain evidence="3">DSM 17908</strain>
    </source>
</reference>
<evidence type="ECO:0000313" key="1">
    <source>
        <dbReference type="EMBL" id="PHM45346.1"/>
    </source>
</evidence>
<keyword evidence="4" id="KW-1185">Reference proteome</keyword>
<dbReference type="Gene3D" id="3.40.50.1820">
    <property type="entry name" value="alpha/beta hydrolase"/>
    <property type="match status" value="1"/>
</dbReference>
<dbReference type="AlphaFoldDB" id="A0A1I3LYW9"/>
<protein>
    <recommendedName>
        <fullName evidence="5">Haloalkane dehalogenase</fullName>
    </recommendedName>
</protein>
<evidence type="ECO:0008006" key="5">
    <source>
        <dbReference type="Google" id="ProtNLM"/>
    </source>
</evidence>
<dbReference type="STRING" id="351675.SAMN05421680_104113"/>
<dbReference type="Proteomes" id="UP000198919">
    <property type="component" value="Unassembled WGS sequence"/>
</dbReference>